<evidence type="ECO:0000313" key="2">
    <source>
        <dbReference type="EMBL" id="KFB38436.1"/>
    </source>
</evidence>
<evidence type="ECO:0000313" key="3">
    <source>
        <dbReference type="EnsemblMetazoa" id="ASIC005805-PA"/>
    </source>
</evidence>
<dbReference type="VEuPathDB" id="VectorBase:ASIC005805"/>
<dbReference type="EMBL" id="ATLV01014182">
    <property type="status" value="NOT_ANNOTATED_CDS"/>
    <property type="molecule type" value="Genomic_DNA"/>
</dbReference>
<organism evidence="2">
    <name type="scientific">Anopheles sinensis</name>
    <name type="common">Mosquito</name>
    <dbReference type="NCBI Taxonomy" id="74873"/>
    <lineage>
        <taxon>Eukaryota</taxon>
        <taxon>Metazoa</taxon>
        <taxon>Ecdysozoa</taxon>
        <taxon>Arthropoda</taxon>
        <taxon>Hexapoda</taxon>
        <taxon>Insecta</taxon>
        <taxon>Pterygota</taxon>
        <taxon>Neoptera</taxon>
        <taxon>Endopterygota</taxon>
        <taxon>Diptera</taxon>
        <taxon>Nematocera</taxon>
        <taxon>Culicoidea</taxon>
        <taxon>Culicidae</taxon>
        <taxon>Anophelinae</taxon>
        <taxon>Anopheles</taxon>
    </lineage>
</organism>
<dbReference type="EnsemblMetazoa" id="ASIC005805-RA">
    <property type="protein sequence ID" value="ASIC005805-PA"/>
    <property type="gene ID" value="ASIC005805"/>
</dbReference>
<feature type="compositionally biased region" description="Polar residues" evidence="1">
    <location>
        <begin position="1"/>
        <end position="13"/>
    </location>
</feature>
<name>A0A084VKE2_ANOSI</name>
<keyword evidence="4" id="KW-1185">Reference proteome</keyword>
<accession>A0A084VKE2</accession>
<reference evidence="3" key="2">
    <citation type="submission" date="2020-05" db="UniProtKB">
        <authorList>
            <consortium name="EnsemblMetazoa"/>
        </authorList>
    </citation>
    <scope>IDENTIFICATION</scope>
</reference>
<sequence length="72" mass="8221">MKATNKKNQTNPYSLLGLVAQGRTSNPERTETSRTEYEKKGSPEGRKRDIQDKRLAVPPPPTKPTRMRCHSR</sequence>
<proteinExistence type="predicted"/>
<feature type="compositionally biased region" description="Basic and acidic residues" evidence="1">
    <location>
        <begin position="26"/>
        <end position="55"/>
    </location>
</feature>
<evidence type="ECO:0000256" key="1">
    <source>
        <dbReference type="SAM" id="MobiDB-lite"/>
    </source>
</evidence>
<protein>
    <submittedName>
        <fullName evidence="2 3">Prolyl oligopeptidase family</fullName>
    </submittedName>
</protein>
<dbReference type="EMBL" id="KE524948">
    <property type="protein sequence ID" value="KFB38436.1"/>
    <property type="molecule type" value="Genomic_DNA"/>
</dbReference>
<dbReference type="AlphaFoldDB" id="A0A084VKE2"/>
<feature type="region of interest" description="Disordered" evidence="1">
    <location>
        <begin position="1"/>
        <end position="72"/>
    </location>
</feature>
<evidence type="ECO:0000313" key="4">
    <source>
        <dbReference type="Proteomes" id="UP000030765"/>
    </source>
</evidence>
<reference evidence="2 4" key="1">
    <citation type="journal article" date="2014" name="BMC Genomics">
        <title>Genome sequence of Anopheles sinensis provides insight into genetics basis of mosquito competence for malaria parasites.</title>
        <authorList>
            <person name="Zhou D."/>
            <person name="Zhang D."/>
            <person name="Ding G."/>
            <person name="Shi L."/>
            <person name="Hou Q."/>
            <person name="Ye Y."/>
            <person name="Xu Y."/>
            <person name="Zhou H."/>
            <person name="Xiong C."/>
            <person name="Li S."/>
            <person name="Yu J."/>
            <person name="Hong S."/>
            <person name="Yu X."/>
            <person name="Zou P."/>
            <person name="Chen C."/>
            <person name="Chang X."/>
            <person name="Wang W."/>
            <person name="Lv Y."/>
            <person name="Sun Y."/>
            <person name="Ma L."/>
            <person name="Shen B."/>
            <person name="Zhu C."/>
        </authorList>
    </citation>
    <scope>NUCLEOTIDE SEQUENCE [LARGE SCALE GENOMIC DNA]</scope>
</reference>
<gene>
    <name evidence="2" type="ORF">ZHAS_00005805</name>
</gene>
<dbReference type="Proteomes" id="UP000030765">
    <property type="component" value="Unassembled WGS sequence"/>
</dbReference>